<keyword evidence="6" id="KW-0812">Transmembrane</keyword>
<reference evidence="19" key="1">
    <citation type="journal article" date="2012" name="Proc. Natl. Acad. Sci. U.S.A.">
        <title>Antigenic diversity is generated by distinct evolutionary mechanisms in African trypanosome species.</title>
        <authorList>
            <person name="Jackson A.P."/>
            <person name="Berry A."/>
            <person name="Aslett M."/>
            <person name="Allison H.C."/>
            <person name="Burton P."/>
            <person name="Vavrova-Anderson J."/>
            <person name="Brown R."/>
            <person name="Browne H."/>
            <person name="Corton N."/>
            <person name="Hauser H."/>
            <person name="Gamble J."/>
            <person name="Gilderthorp R."/>
            <person name="Marcello L."/>
            <person name="McQuillan J."/>
            <person name="Otto T.D."/>
            <person name="Quail M.A."/>
            <person name="Sanders M.J."/>
            <person name="van Tonder A."/>
            <person name="Ginger M.L."/>
            <person name="Field M.C."/>
            <person name="Barry J.D."/>
            <person name="Hertz-Fowler C."/>
            <person name="Berriman M."/>
        </authorList>
    </citation>
    <scope>NUCLEOTIDE SEQUENCE</scope>
    <source>
        <strain evidence="19">Y486</strain>
    </source>
</reference>
<accession>G0TSQ3</accession>
<dbReference type="InterPro" id="IPR017907">
    <property type="entry name" value="Znf_RING_CS"/>
</dbReference>
<evidence type="ECO:0000256" key="8">
    <source>
        <dbReference type="ARBA" id="ARBA00022771"/>
    </source>
</evidence>
<gene>
    <name evidence="19" type="ORF">TVY486_0301700</name>
</gene>
<comment type="catalytic activity">
    <reaction evidence="16">
        <text>[E2 ubiquitin-conjugating enzyme]-S-ubiquitinyl-L-cysteine + [acceptor protein]-L-cysteine = [E2 ubiquitin-conjugating enzyme]-L-cysteine + [acceptor protein]-S-ubiquitinyl-L-cysteine.</text>
        <dbReference type="EC" id="2.3.2.36"/>
    </reaction>
</comment>
<dbReference type="PROSITE" id="PS00518">
    <property type="entry name" value="ZF_RING_1"/>
    <property type="match status" value="1"/>
</dbReference>
<comment type="similarity">
    <text evidence="3">Belongs to the pex2/pex10/pex12 family.</text>
</comment>
<evidence type="ECO:0000256" key="2">
    <source>
        <dbReference type="ARBA" id="ARBA00004906"/>
    </source>
</evidence>
<dbReference type="SUPFAM" id="SSF57850">
    <property type="entry name" value="RING/U-box"/>
    <property type="match status" value="1"/>
</dbReference>
<name>G0TSQ3_TRYVY</name>
<evidence type="ECO:0000313" key="19">
    <source>
        <dbReference type="EMBL" id="CCC46981.1"/>
    </source>
</evidence>
<dbReference type="GO" id="GO:0016558">
    <property type="term" value="P:protein import into peroxisome matrix"/>
    <property type="evidence" value="ECO:0007669"/>
    <property type="project" value="InterPro"/>
</dbReference>
<sequence>MAWVADSLASQFPLTVVTKQQWSIPASSKFTALPKKHVPRVYQLAAVAAQDEVVEILREMLYGILDVDAFWSIRYAWQAELSILIDIVLFFGSTWRCAQTVGDRMQNLVFRDEAKAQWLGQADILILQPSLSASRPKLLAYGVLSIFVPYVVQKLNRVALEENWEFRDANSIKAKLARLLKRVSLIWTVISFLHMLHFLATGQYRTIVERLLSLRLVHGSQKVYRFTNLSYLNQNVYFQAWSSFLAVLNVSRYIPRLRRSLRSVIARGGDASLDGNLCCACHNTPTIAQRSNCGHLYCYYCIKGRLADATKTFSCFHCGEQVHTSAPAN</sequence>
<comment type="subcellular location">
    <subcellularLocation>
        <location evidence="1">Peroxisome membrane</location>
        <topology evidence="1">Multi-pass membrane protein</topology>
    </subcellularLocation>
</comment>
<dbReference type="GO" id="GO:0005778">
    <property type="term" value="C:peroxisomal membrane"/>
    <property type="evidence" value="ECO:0007669"/>
    <property type="project" value="UniProtKB-SubCell"/>
</dbReference>
<keyword evidence="8" id="KW-0863">Zinc-finger</keyword>
<organism evidence="19">
    <name type="scientific">Trypanosoma vivax (strain Y486)</name>
    <dbReference type="NCBI Taxonomy" id="1055687"/>
    <lineage>
        <taxon>Eukaryota</taxon>
        <taxon>Discoba</taxon>
        <taxon>Euglenozoa</taxon>
        <taxon>Kinetoplastea</taxon>
        <taxon>Metakinetoplastina</taxon>
        <taxon>Trypanosomatida</taxon>
        <taxon>Trypanosomatidae</taxon>
        <taxon>Trypanosoma</taxon>
        <taxon>Duttonella</taxon>
    </lineage>
</organism>
<keyword evidence="5" id="KW-0808">Transferase</keyword>
<keyword evidence="12" id="KW-1133">Transmembrane helix</keyword>
<evidence type="ECO:0000256" key="1">
    <source>
        <dbReference type="ARBA" id="ARBA00004585"/>
    </source>
</evidence>
<dbReference type="PANTHER" id="PTHR48178:SF1">
    <property type="entry name" value="PEROXISOME BIOGENESIS FACTOR 2"/>
    <property type="match status" value="1"/>
</dbReference>
<keyword evidence="11" id="KW-0653">Protein transport</keyword>
<dbReference type="EC" id="2.3.2.36" evidence="17"/>
<dbReference type="GO" id="GO:0008270">
    <property type="term" value="F:zinc ion binding"/>
    <property type="evidence" value="ECO:0007669"/>
    <property type="project" value="UniProtKB-KW"/>
</dbReference>
<evidence type="ECO:0000256" key="3">
    <source>
        <dbReference type="ARBA" id="ARBA00008704"/>
    </source>
</evidence>
<keyword evidence="14" id="KW-0576">Peroxisome</keyword>
<evidence type="ECO:0000256" key="13">
    <source>
        <dbReference type="ARBA" id="ARBA00023136"/>
    </source>
</evidence>
<evidence type="ECO:0000256" key="15">
    <source>
        <dbReference type="ARBA" id="ARBA00032511"/>
    </source>
</evidence>
<evidence type="ECO:0000256" key="16">
    <source>
        <dbReference type="ARBA" id="ARBA00034438"/>
    </source>
</evidence>
<evidence type="ECO:0000256" key="14">
    <source>
        <dbReference type="ARBA" id="ARBA00023140"/>
    </source>
</evidence>
<dbReference type="AlphaFoldDB" id="G0TSQ3"/>
<evidence type="ECO:0000256" key="11">
    <source>
        <dbReference type="ARBA" id="ARBA00022927"/>
    </source>
</evidence>
<dbReference type="InterPro" id="IPR013083">
    <property type="entry name" value="Znf_RING/FYVE/PHD"/>
</dbReference>
<keyword evidence="7" id="KW-0479">Metal-binding</keyword>
<keyword evidence="10" id="KW-0862">Zinc</keyword>
<proteinExistence type="inferred from homology"/>
<evidence type="ECO:0000256" key="6">
    <source>
        <dbReference type="ARBA" id="ARBA00022692"/>
    </source>
</evidence>
<dbReference type="PANTHER" id="PTHR48178">
    <property type="entry name" value="PEROXISOME BIOGENESIS FACTOR 2"/>
    <property type="match status" value="1"/>
</dbReference>
<dbReference type="GO" id="GO:0061630">
    <property type="term" value="F:ubiquitin protein ligase activity"/>
    <property type="evidence" value="ECO:0007669"/>
    <property type="project" value="UniProtKB-EC"/>
</dbReference>
<keyword evidence="9" id="KW-0833">Ubl conjugation pathway</keyword>
<evidence type="ECO:0000256" key="10">
    <source>
        <dbReference type="ARBA" id="ARBA00022833"/>
    </source>
</evidence>
<evidence type="ECO:0000259" key="18">
    <source>
        <dbReference type="Pfam" id="PF04757"/>
    </source>
</evidence>
<comment type="pathway">
    <text evidence="2">Protein modification; protein ubiquitination.</text>
</comment>
<evidence type="ECO:0000256" key="5">
    <source>
        <dbReference type="ARBA" id="ARBA00022679"/>
    </source>
</evidence>
<evidence type="ECO:0000256" key="7">
    <source>
        <dbReference type="ARBA" id="ARBA00022723"/>
    </source>
</evidence>
<dbReference type="InterPro" id="IPR006845">
    <property type="entry name" value="Pex_N"/>
</dbReference>
<evidence type="ECO:0000256" key="12">
    <source>
        <dbReference type="ARBA" id="ARBA00022989"/>
    </source>
</evidence>
<feature type="domain" description="Pex N-terminal" evidence="18">
    <location>
        <begin position="51"/>
        <end position="263"/>
    </location>
</feature>
<evidence type="ECO:0000256" key="4">
    <source>
        <dbReference type="ARBA" id="ARBA00022448"/>
    </source>
</evidence>
<keyword evidence="4" id="KW-0813">Transport</keyword>
<dbReference type="VEuPathDB" id="TriTrypDB:TvY486_0301700"/>
<protein>
    <recommendedName>
        <fullName evidence="17">RING-type E3 ubiquitin transferase (cysteine targeting)</fullName>
        <ecNumber evidence="17">2.3.2.36</ecNumber>
    </recommendedName>
    <alternativeName>
        <fullName evidence="15">Peroxin-2</fullName>
    </alternativeName>
</protein>
<dbReference type="InterPro" id="IPR025654">
    <property type="entry name" value="PEX2/10"/>
</dbReference>
<evidence type="ECO:0000256" key="17">
    <source>
        <dbReference type="ARBA" id="ARBA00034523"/>
    </source>
</evidence>
<dbReference type="Gene3D" id="3.30.40.10">
    <property type="entry name" value="Zinc/RING finger domain, C3HC4 (zinc finger)"/>
    <property type="match status" value="1"/>
</dbReference>
<dbReference type="EMBL" id="HE573019">
    <property type="protein sequence ID" value="CCC46981.1"/>
    <property type="molecule type" value="Genomic_DNA"/>
</dbReference>
<dbReference type="Pfam" id="PF04757">
    <property type="entry name" value="Pex2_Pex12"/>
    <property type="match status" value="1"/>
</dbReference>
<keyword evidence="13" id="KW-0472">Membrane</keyword>
<evidence type="ECO:0000256" key="9">
    <source>
        <dbReference type="ARBA" id="ARBA00022786"/>
    </source>
</evidence>